<dbReference type="PhylomeDB" id="A7S485"/>
<dbReference type="PIRSF" id="PIRSF002419">
    <property type="entry name" value="Tetraspanin"/>
    <property type="match status" value="1"/>
</dbReference>
<evidence type="ECO:0000256" key="1">
    <source>
        <dbReference type="ARBA" id="ARBA00004496"/>
    </source>
</evidence>
<dbReference type="OrthoDB" id="5969951at2759"/>
<protein>
    <recommendedName>
        <fullName evidence="14">Tetraspanin</fullName>
    </recommendedName>
</protein>
<dbReference type="OMA" id="YEIHECK"/>
<dbReference type="PANTHER" id="PTHR19282:SF431">
    <property type="entry name" value="TETRASPANIN 26A, ISOFORM B-RELATED"/>
    <property type="match status" value="1"/>
</dbReference>
<evidence type="ECO:0000256" key="14">
    <source>
        <dbReference type="RuleBase" id="RU361218"/>
    </source>
</evidence>
<dbReference type="InterPro" id="IPR008952">
    <property type="entry name" value="Tetraspanin_EC2_sf"/>
</dbReference>
<keyword evidence="16" id="KW-1185">Reference proteome</keyword>
<evidence type="ECO:0000256" key="3">
    <source>
        <dbReference type="ARBA" id="ARBA00004651"/>
    </source>
</evidence>
<evidence type="ECO:0000256" key="12">
    <source>
        <dbReference type="ARBA" id="ARBA00023180"/>
    </source>
</evidence>
<evidence type="ECO:0000256" key="9">
    <source>
        <dbReference type="ARBA" id="ARBA00022989"/>
    </source>
</evidence>
<feature type="disulfide bond" evidence="13">
    <location>
        <begin position="145"/>
        <end position="161"/>
    </location>
</feature>
<dbReference type="GO" id="GO:0019899">
    <property type="term" value="F:enzyme binding"/>
    <property type="evidence" value="ECO:0007669"/>
    <property type="project" value="UniProtKB-ARBA"/>
</dbReference>
<feature type="transmembrane region" description="Helical" evidence="14">
    <location>
        <begin position="217"/>
        <end position="241"/>
    </location>
</feature>
<organism evidence="15 16">
    <name type="scientific">Nematostella vectensis</name>
    <name type="common">Starlet sea anemone</name>
    <dbReference type="NCBI Taxonomy" id="45351"/>
    <lineage>
        <taxon>Eukaryota</taxon>
        <taxon>Metazoa</taxon>
        <taxon>Cnidaria</taxon>
        <taxon>Anthozoa</taxon>
        <taxon>Hexacorallia</taxon>
        <taxon>Actiniaria</taxon>
        <taxon>Edwardsiidae</taxon>
        <taxon>Nematostella</taxon>
    </lineage>
</organism>
<keyword evidence="8" id="KW-0965">Cell junction</keyword>
<evidence type="ECO:0000256" key="10">
    <source>
        <dbReference type="ARBA" id="ARBA00023136"/>
    </source>
</evidence>
<dbReference type="EMBL" id="DS469577">
    <property type="protein sequence ID" value="EDO41431.1"/>
    <property type="molecule type" value="Genomic_DNA"/>
</dbReference>
<sequence length="256" mass="29025">SLCTKYTLFFINVIFFILGLLVMTVGVYMVKELKKDLKGVQDWLKLESTFHWPVVIFFVIGILMFFIGFFGCVGALRENTCFLTVYGTSVFLCLILLIACGAVAYTQKDKVQALKERLKQDLKKYLDDPLNQDLIDFMQTLLKCCGVESYKDWQANPYFNCSSPGRMSCGVPFSCCKESIQFNRQCGYDAGKLKTDAERLENGVYSGGCWPSIKGNLYTVIGITGAVLICIIFTMCMAFSFRAQIREVKKYARFQS</sequence>
<feature type="transmembrane region" description="Helical" evidence="14">
    <location>
        <begin position="50"/>
        <end position="76"/>
    </location>
</feature>
<dbReference type="SUPFAM" id="SSF48652">
    <property type="entry name" value="Tetraspanin"/>
    <property type="match status" value="1"/>
</dbReference>
<keyword evidence="10 14" id="KW-0472">Membrane</keyword>
<keyword evidence="11 13" id="KW-1015">Disulfide bond</keyword>
<evidence type="ECO:0000256" key="2">
    <source>
        <dbReference type="ARBA" id="ARBA00004536"/>
    </source>
</evidence>
<dbReference type="PANTHER" id="PTHR19282">
    <property type="entry name" value="TETRASPANIN"/>
    <property type="match status" value="1"/>
</dbReference>
<dbReference type="GO" id="GO:0065003">
    <property type="term" value="P:protein-containing complex assembly"/>
    <property type="evidence" value="ECO:0007669"/>
    <property type="project" value="UniProtKB-ARBA"/>
</dbReference>
<keyword evidence="12" id="KW-0325">Glycoprotein</keyword>
<keyword evidence="7 14" id="KW-0812">Transmembrane</keyword>
<dbReference type="Pfam" id="PF00335">
    <property type="entry name" value="Tetraspanin"/>
    <property type="match status" value="1"/>
</dbReference>
<dbReference type="GO" id="GO:0005737">
    <property type="term" value="C:cytoplasm"/>
    <property type="evidence" value="ECO:0007669"/>
    <property type="project" value="UniProtKB-SubCell"/>
</dbReference>
<dbReference type="InterPro" id="IPR018499">
    <property type="entry name" value="Tetraspanin/Peripherin"/>
</dbReference>
<dbReference type="GO" id="GO:0005912">
    <property type="term" value="C:adherens junction"/>
    <property type="evidence" value="ECO:0007669"/>
    <property type="project" value="UniProtKB-SubCell"/>
</dbReference>
<dbReference type="InterPro" id="IPR000301">
    <property type="entry name" value="Tetraspanin_animals"/>
</dbReference>
<keyword evidence="6" id="KW-0963">Cytoplasm</keyword>
<comment type="subcellular location">
    <subcellularLocation>
        <location evidence="2">Cell junction</location>
        <location evidence="2">Adherens junction</location>
    </subcellularLocation>
    <subcellularLocation>
        <location evidence="3">Cell membrane</location>
        <topology evidence="3">Multi-pass membrane protein</topology>
    </subcellularLocation>
    <subcellularLocation>
        <location evidence="1">Cytoplasm</location>
    </subcellularLocation>
    <subcellularLocation>
        <location evidence="14">Membrane</location>
        <topology evidence="14">Multi-pass membrane protein</topology>
    </subcellularLocation>
</comment>
<dbReference type="GO" id="GO:0005886">
    <property type="term" value="C:plasma membrane"/>
    <property type="evidence" value="ECO:0000318"/>
    <property type="project" value="GO_Central"/>
</dbReference>
<keyword evidence="9 14" id="KW-1133">Transmembrane helix</keyword>
<gene>
    <name evidence="15" type="ORF">NEMVEDRAFT_v1g104036</name>
</gene>
<dbReference type="GO" id="GO:0072659">
    <property type="term" value="P:protein localization to plasma membrane"/>
    <property type="evidence" value="ECO:0007669"/>
    <property type="project" value="UniProtKB-ARBA"/>
</dbReference>
<evidence type="ECO:0000256" key="6">
    <source>
        <dbReference type="ARBA" id="ARBA00022490"/>
    </source>
</evidence>
<evidence type="ECO:0000313" key="16">
    <source>
        <dbReference type="Proteomes" id="UP000001593"/>
    </source>
</evidence>
<dbReference type="GO" id="GO:0051604">
    <property type="term" value="P:protein maturation"/>
    <property type="evidence" value="ECO:0007669"/>
    <property type="project" value="UniProtKB-ARBA"/>
</dbReference>
<dbReference type="GO" id="GO:0046930">
    <property type="term" value="C:pore complex"/>
    <property type="evidence" value="ECO:0007669"/>
    <property type="project" value="UniProtKB-ARBA"/>
</dbReference>
<feature type="transmembrane region" description="Helical" evidence="14">
    <location>
        <begin position="83"/>
        <end position="105"/>
    </location>
</feature>
<dbReference type="InParanoid" id="A7S485"/>
<evidence type="ECO:0000256" key="7">
    <source>
        <dbReference type="ARBA" id="ARBA00022692"/>
    </source>
</evidence>
<feature type="transmembrane region" description="Helical" evidence="14">
    <location>
        <begin position="7"/>
        <end position="30"/>
    </location>
</feature>
<dbReference type="Proteomes" id="UP000001593">
    <property type="component" value="Unassembled WGS sequence"/>
</dbReference>
<dbReference type="PRINTS" id="PR00259">
    <property type="entry name" value="TMFOUR"/>
</dbReference>
<comment type="similarity">
    <text evidence="4 14">Belongs to the tetraspanin (TM4SF) family.</text>
</comment>
<evidence type="ECO:0000256" key="11">
    <source>
        <dbReference type="ARBA" id="ARBA00023157"/>
    </source>
</evidence>
<evidence type="ECO:0000256" key="8">
    <source>
        <dbReference type="ARBA" id="ARBA00022949"/>
    </source>
</evidence>
<evidence type="ECO:0000256" key="4">
    <source>
        <dbReference type="ARBA" id="ARBA00006840"/>
    </source>
</evidence>
<keyword evidence="5" id="KW-1003">Cell membrane</keyword>
<dbReference type="eggNOG" id="KOG3882">
    <property type="taxonomic scope" value="Eukaryota"/>
</dbReference>
<evidence type="ECO:0000256" key="13">
    <source>
        <dbReference type="PIRSR" id="PIRSR002419-1"/>
    </source>
</evidence>
<dbReference type="FunFam" id="1.10.1450.10:FF:000007">
    <property type="entry name" value="Tetraspanin"/>
    <property type="match status" value="1"/>
</dbReference>
<evidence type="ECO:0000256" key="5">
    <source>
        <dbReference type="ARBA" id="ARBA00022475"/>
    </source>
</evidence>
<proteinExistence type="inferred from homology"/>
<name>A7S485_NEMVE</name>
<dbReference type="AlphaFoldDB" id="A7S485"/>
<feature type="non-terminal residue" evidence="15">
    <location>
        <position position="1"/>
    </location>
</feature>
<dbReference type="KEGG" id="nve:5513246"/>
<dbReference type="HOGENOM" id="CLU_055524_0_0_1"/>
<dbReference type="Gene3D" id="1.10.1450.10">
    <property type="entry name" value="Tetraspanin"/>
    <property type="match status" value="1"/>
</dbReference>
<accession>A7S485</accession>
<reference evidence="15 16" key="1">
    <citation type="journal article" date="2007" name="Science">
        <title>Sea anemone genome reveals ancestral eumetazoan gene repertoire and genomic organization.</title>
        <authorList>
            <person name="Putnam N.H."/>
            <person name="Srivastava M."/>
            <person name="Hellsten U."/>
            <person name="Dirks B."/>
            <person name="Chapman J."/>
            <person name="Salamov A."/>
            <person name="Terry A."/>
            <person name="Shapiro H."/>
            <person name="Lindquist E."/>
            <person name="Kapitonov V.V."/>
            <person name="Jurka J."/>
            <person name="Genikhovich G."/>
            <person name="Grigoriev I.V."/>
            <person name="Lucas S.M."/>
            <person name="Steele R.E."/>
            <person name="Finnerty J.R."/>
            <person name="Technau U."/>
            <person name="Martindale M.Q."/>
            <person name="Rokhsar D.S."/>
        </authorList>
    </citation>
    <scope>NUCLEOTIDE SEQUENCE [LARGE SCALE GENOMIC DNA]</scope>
    <source>
        <strain evidence="16">CH2 X CH6</strain>
    </source>
</reference>
<evidence type="ECO:0000313" key="15">
    <source>
        <dbReference type="EMBL" id="EDO41431.1"/>
    </source>
</evidence>